<evidence type="ECO:0000313" key="3">
    <source>
        <dbReference type="EMBL" id="KAF7336494.1"/>
    </source>
</evidence>
<keyword evidence="4" id="KW-1185">Reference proteome</keyword>
<gene>
    <name evidence="3" type="ORF">MSAN_02304100</name>
</gene>
<feature type="compositionally biased region" description="Low complexity" evidence="2">
    <location>
        <begin position="49"/>
        <end position="59"/>
    </location>
</feature>
<keyword evidence="1" id="KW-0175">Coiled coil</keyword>
<evidence type="ECO:0000256" key="1">
    <source>
        <dbReference type="SAM" id="Coils"/>
    </source>
</evidence>
<organism evidence="3 4">
    <name type="scientific">Mycena sanguinolenta</name>
    <dbReference type="NCBI Taxonomy" id="230812"/>
    <lineage>
        <taxon>Eukaryota</taxon>
        <taxon>Fungi</taxon>
        <taxon>Dikarya</taxon>
        <taxon>Basidiomycota</taxon>
        <taxon>Agaricomycotina</taxon>
        <taxon>Agaricomycetes</taxon>
        <taxon>Agaricomycetidae</taxon>
        <taxon>Agaricales</taxon>
        <taxon>Marasmiineae</taxon>
        <taxon>Mycenaceae</taxon>
        <taxon>Mycena</taxon>
    </lineage>
</organism>
<reference evidence="3" key="1">
    <citation type="submission" date="2020-05" db="EMBL/GenBank/DDBJ databases">
        <title>Mycena genomes resolve the evolution of fungal bioluminescence.</title>
        <authorList>
            <person name="Tsai I.J."/>
        </authorList>
    </citation>
    <scope>NUCLEOTIDE SEQUENCE</scope>
    <source>
        <strain evidence="3">160909Yilan</strain>
    </source>
</reference>
<feature type="region of interest" description="Disordered" evidence="2">
    <location>
        <begin position="1"/>
        <end position="59"/>
    </location>
</feature>
<feature type="coiled-coil region" evidence="1">
    <location>
        <begin position="66"/>
        <end position="164"/>
    </location>
</feature>
<name>A0A8H6X963_9AGAR</name>
<protein>
    <submittedName>
        <fullName evidence="3">Uncharacterized protein</fullName>
    </submittedName>
</protein>
<dbReference type="AlphaFoldDB" id="A0A8H6X963"/>
<dbReference type="EMBL" id="JACAZH010000037">
    <property type="protein sequence ID" value="KAF7336494.1"/>
    <property type="molecule type" value="Genomic_DNA"/>
</dbReference>
<dbReference type="Proteomes" id="UP000623467">
    <property type="component" value="Unassembled WGS sequence"/>
</dbReference>
<accession>A0A8H6X963</accession>
<proteinExistence type="predicted"/>
<dbReference type="OrthoDB" id="3052721at2759"/>
<comment type="caution">
    <text evidence="3">The sequence shown here is derived from an EMBL/GenBank/DDBJ whole genome shotgun (WGS) entry which is preliminary data.</text>
</comment>
<evidence type="ECO:0000313" key="4">
    <source>
        <dbReference type="Proteomes" id="UP000623467"/>
    </source>
</evidence>
<evidence type="ECO:0000256" key="2">
    <source>
        <dbReference type="SAM" id="MobiDB-lite"/>
    </source>
</evidence>
<sequence length="389" mass="43386">MGSGGKRPPSKKLKRPTRAQMAARLRNLPSNRGSDSGNKENDDPSASNAVAPAKPAAAAKVWKHEYEKLRRKYRHSKTRQRKLEAEVSSFKLTDASTRRTADLSAQRVKELSSILEELVAENRKKSTESKGTINTLRGQIKALMQRVRRSIRSLARRVDRARKQLSIRRVTNKGIYTVEARKLARIMVDSGCARGKVGPLMEQIGGVFGLHINRAMSRRTVSVDGWKTRLDEIIDLFNRSPLAQRLAKKYSVRDFLRILKGLNGDHASVEKGTAMGVKDLKIEAAIQELGEKALAGKEFLELVHYLAAWNAKKIAEAGGEDGWNALSPAQQAERDKNLMAEIVSVLGKEAYDALAPEDRRTLDLFIWGGCCMHKDLNSFRGGNAEMMEE</sequence>
<feature type="compositionally biased region" description="Basic residues" evidence="2">
    <location>
        <begin position="8"/>
        <end position="17"/>
    </location>
</feature>